<dbReference type="EMBL" id="BMMA01000015">
    <property type="protein sequence ID" value="GGI83916.1"/>
    <property type="molecule type" value="Genomic_DNA"/>
</dbReference>
<accession>A0AAV4K5A6</accession>
<name>A0AAV4K5A6_9DEIO</name>
<keyword evidence="5" id="KW-1185">Reference proteome</keyword>
<dbReference type="Proteomes" id="UP000630135">
    <property type="component" value="Unassembled WGS sequence"/>
</dbReference>
<gene>
    <name evidence="4" type="ORF">GCM10008021_13720</name>
    <name evidence="3" type="ORF">GCM10010914_17840</name>
</gene>
<organism evidence="3 6">
    <name type="scientific">Deinococcus wulumuqiensis</name>
    <dbReference type="NCBI Taxonomy" id="980427"/>
    <lineage>
        <taxon>Bacteria</taxon>
        <taxon>Thermotogati</taxon>
        <taxon>Deinococcota</taxon>
        <taxon>Deinococci</taxon>
        <taxon>Deinococcales</taxon>
        <taxon>Deinococcaceae</taxon>
        <taxon>Deinococcus</taxon>
    </lineage>
</organism>
<feature type="region of interest" description="Disordered" evidence="1">
    <location>
        <begin position="117"/>
        <end position="146"/>
    </location>
</feature>
<reference evidence="3" key="4">
    <citation type="submission" date="2023-08" db="EMBL/GenBank/DDBJ databases">
        <authorList>
            <person name="Sun Q."/>
            <person name="Zhou Y."/>
        </authorList>
    </citation>
    <scope>NUCLEOTIDE SEQUENCE</scope>
    <source>
        <strain evidence="4">CGMCC 1.8884</strain>
        <strain evidence="3">CGMCC 1.8885</strain>
    </source>
</reference>
<evidence type="ECO:0000313" key="3">
    <source>
        <dbReference type="EMBL" id="GGI83916.1"/>
    </source>
</evidence>
<reference evidence="4" key="1">
    <citation type="journal article" date="2014" name="Int. J. Syst. Evol. Microbiol.">
        <title>Complete genome of a new Firmicutes species belonging to the dominant human colonic microbiota ('Ruminococcus bicirculans') reveals two chromosomes and a selective capacity to utilize plant glucans.</title>
        <authorList>
            <consortium name="NISC Comparative Sequencing Program"/>
            <person name="Wegmann U."/>
            <person name="Louis P."/>
            <person name="Goesmann A."/>
            <person name="Henrissat B."/>
            <person name="Duncan S.H."/>
            <person name="Flint H.J."/>
        </authorList>
    </citation>
    <scope>NUCLEOTIDE SEQUENCE</scope>
    <source>
        <strain evidence="4">CGMCC 1.8884</strain>
    </source>
</reference>
<evidence type="ECO:0000313" key="5">
    <source>
        <dbReference type="Proteomes" id="UP000630135"/>
    </source>
</evidence>
<proteinExistence type="predicted"/>
<evidence type="ECO:0008006" key="7">
    <source>
        <dbReference type="Google" id="ProtNLM"/>
    </source>
</evidence>
<feature type="chain" id="PRO_5043730361" description="MYXO-CTERM sorting domain-containing protein" evidence="2">
    <location>
        <begin position="19"/>
        <end position="146"/>
    </location>
</feature>
<dbReference type="RefSeq" id="WP_017870588.1">
    <property type="nucleotide sequence ID" value="NZ_BMLZ01000014.1"/>
</dbReference>
<dbReference type="Proteomes" id="UP000652720">
    <property type="component" value="Unassembled WGS sequence"/>
</dbReference>
<comment type="caution">
    <text evidence="3">The sequence shown here is derived from an EMBL/GenBank/DDBJ whole genome shotgun (WGS) entry which is preliminary data.</text>
</comment>
<reference evidence="5" key="3">
    <citation type="journal article" date="2019" name="Int. J. Syst. Evol. Microbiol.">
        <title>The Global Catalogue of Microorganisms (GCM) 10K type strain sequencing project: providing services to taxonomists for standard genome sequencing and annotation.</title>
        <authorList>
            <consortium name="The Broad Institute Genomics Platform"/>
            <consortium name="The Broad Institute Genome Sequencing Center for Infectious Disease"/>
            <person name="Wu L."/>
            <person name="Ma J."/>
        </authorList>
    </citation>
    <scope>NUCLEOTIDE SEQUENCE [LARGE SCALE GENOMIC DNA]</scope>
    <source>
        <strain evidence="5">CGMCC 1.8884</strain>
    </source>
</reference>
<protein>
    <recommendedName>
        <fullName evidence="7">MYXO-CTERM sorting domain-containing protein</fullName>
    </recommendedName>
</protein>
<evidence type="ECO:0000256" key="1">
    <source>
        <dbReference type="SAM" id="MobiDB-lite"/>
    </source>
</evidence>
<sequence>MKKSILALTILLGSVAYAQDTSTDTSTDTTTETTTTETTTDTGVETTDTSVETTDTSVETTDTSVETTDVENDAVTTSSETDGVPGNEREPAGFPWGLLGLLGLAGLMNRGRPQPAPVVHTTTHTEPRRDTTVVTGTTTQNDQNRR</sequence>
<evidence type="ECO:0000313" key="4">
    <source>
        <dbReference type="EMBL" id="GGP29721.1"/>
    </source>
</evidence>
<dbReference type="AlphaFoldDB" id="A0AAV4K5A6"/>
<feature type="compositionally biased region" description="Low complexity" evidence="1">
    <location>
        <begin position="20"/>
        <end position="67"/>
    </location>
</feature>
<keyword evidence="2" id="KW-0732">Signal</keyword>
<dbReference type="EMBL" id="BMLZ01000014">
    <property type="protein sequence ID" value="GGP29721.1"/>
    <property type="molecule type" value="Genomic_DNA"/>
</dbReference>
<reference evidence="3" key="2">
    <citation type="journal article" date="2014" name="Int. J. Syst. Evol. Microbiol.">
        <title>Complete genome sequence of Corynebacterium casei LMG S-19264T (=DSM 44701T), isolated from a smear-ripened cheese.</title>
        <authorList>
            <consortium name="US DOE Joint Genome Institute (JGI-PGF)"/>
            <person name="Walter F."/>
            <person name="Albersmeier A."/>
            <person name="Kalinowski J."/>
            <person name="Ruckert C."/>
        </authorList>
    </citation>
    <scope>NUCLEOTIDE SEQUENCE</scope>
    <source>
        <strain evidence="3">CGMCC 1.8885</strain>
    </source>
</reference>
<feature type="region of interest" description="Disordered" evidence="1">
    <location>
        <begin position="20"/>
        <end position="93"/>
    </location>
</feature>
<evidence type="ECO:0000313" key="6">
    <source>
        <dbReference type="Proteomes" id="UP000652720"/>
    </source>
</evidence>
<dbReference type="GeneID" id="66641023"/>
<evidence type="ECO:0000256" key="2">
    <source>
        <dbReference type="SAM" id="SignalP"/>
    </source>
</evidence>
<feature type="signal peptide" evidence="2">
    <location>
        <begin position="1"/>
        <end position="18"/>
    </location>
</feature>